<name>A0A8J3IQ74_9CHLR</name>
<protein>
    <submittedName>
        <fullName evidence="1">Uncharacterized protein</fullName>
    </submittedName>
</protein>
<evidence type="ECO:0000313" key="2">
    <source>
        <dbReference type="Proteomes" id="UP000597444"/>
    </source>
</evidence>
<proteinExistence type="predicted"/>
<evidence type="ECO:0000313" key="1">
    <source>
        <dbReference type="EMBL" id="GHO98741.1"/>
    </source>
</evidence>
<organism evidence="1 2">
    <name type="scientific">Reticulibacter mediterranei</name>
    <dbReference type="NCBI Taxonomy" id="2778369"/>
    <lineage>
        <taxon>Bacteria</taxon>
        <taxon>Bacillati</taxon>
        <taxon>Chloroflexota</taxon>
        <taxon>Ktedonobacteria</taxon>
        <taxon>Ktedonobacterales</taxon>
        <taxon>Reticulibacteraceae</taxon>
        <taxon>Reticulibacter</taxon>
    </lineage>
</organism>
<accession>A0A8J3IQ74</accession>
<reference evidence="1" key="1">
    <citation type="submission" date="2020-10" db="EMBL/GenBank/DDBJ databases">
        <title>Taxonomic study of unclassified bacteria belonging to the class Ktedonobacteria.</title>
        <authorList>
            <person name="Yabe S."/>
            <person name="Wang C.M."/>
            <person name="Zheng Y."/>
            <person name="Sakai Y."/>
            <person name="Cavaletti L."/>
            <person name="Monciardini P."/>
            <person name="Donadio S."/>
        </authorList>
    </citation>
    <scope>NUCLEOTIDE SEQUENCE</scope>
    <source>
        <strain evidence="1">ID150040</strain>
    </source>
</reference>
<dbReference type="EMBL" id="BNJK01000002">
    <property type="protein sequence ID" value="GHO98741.1"/>
    <property type="molecule type" value="Genomic_DNA"/>
</dbReference>
<keyword evidence="2" id="KW-1185">Reference proteome</keyword>
<gene>
    <name evidence="1" type="ORF">KSF_087890</name>
</gene>
<dbReference type="Proteomes" id="UP000597444">
    <property type="component" value="Unassembled WGS sequence"/>
</dbReference>
<comment type="caution">
    <text evidence="1">The sequence shown here is derived from an EMBL/GenBank/DDBJ whole genome shotgun (WGS) entry which is preliminary data.</text>
</comment>
<sequence length="102" mass="11390">MPPNFATRKMTSRVILTSIGQPYYTDLNLPLSADEFVASLKTQLTTALTSFERFMAKKPNDVTSTRGEGRHSLTARKLAKKELHPHVTFHPSVHLPTLASLK</sequence>
<dbReference type="RefSeq" id="WP_220209437.1">
    <property type="nucleotide sequence ID" value="NZ_BNJK01000002.1"/>
</dbReference>
<dbReference type="AlphaFoldDB" id="A0A8J3IQ74"/>